<dbReference type="EMBL" id="GBRH01169689">
    <property type="protein sequence ID" value="JAE28207.1"/>
    <property type="molecule type" value="Transcribed_RNA"/>
</dbReference>
<protein>
    <submittedName>
        <fullName evidence="2">Uncharacterized protein</fullName>
    </submittedName>
</protein>
<keyword evidence="1" id="KW-0472">Membrane</keyword>
<keyword evidence="1" id="KW-0812">Transmembrane</keyword>
<evidence type="ECO:0000256" key="1">
    <source>
        <dbReference type="SAM" id="Phobius"/>
    </source>
</evidence>
<keyword evidence="1" id="KW-1133">Transmembrane helix</keyword>
<name>A0A0A9GUI4_ARUDO</name>
<dbReference type="AlphaFoldDB" id="A0A0A9GUI4"/>
<reference evidence="2" key="1">
    <citation type="submission" date="2014-09" db="EMBL/GenBank/DDBJ databases">
        <authorList>
            <person name="Magalhaes I.L.F."/>
            <person name="Oliveira U."/>
            <person name="Santos F.R."/>
            <person name="Vidigal T.H.D.A."/>
            <person name="Brescovit A.D."/>
            <person name="Santos A.J."/>
        </authorList>
    </citation>
    <scope>NUCLEOTIDE SEQUENCE</scope>
    <source>
        <tissue evidence="2">Shoot tissue taken approximately 20 cm above the soil surface</tissue>
    </source>
</reference>
<accession>A0A0A9GUI4</accession>
<evidence type="ECO:0000313" key="2">
    <source>
        <dbReference type="EMBL" id="JAE28207.1"/>
    </source>
</evidence>
<organism evidence="2">
    <name type="scientific">Arundo donax</name>
    <name type="common">Giant reed</name>
    <name type="synonym">Donax arundinaceus</name>
    <dbReference type="NCBI Taxonomy" id="35708"/>
    <lineage>
        <taxon>Eukaryota</taxon>
        <taxon>Viridiplantae</taxon>
        <taxon>Streptophyta</taxon>
        <taxon>Embryophyta</taxon>
        <taxon>Tracheophyta</taxon>
        <taxon>Spermatophyta</taxon>
        <taxon>Magnoliopsida</taxon>
        <taxon>Liliopsida</taxon>
        <taxon>Poales</taxon>
        <taxon>Poaceae</taxon>
        <taxon>PACMAD clade</taxon>
        <taxon>Arundinoideae</taxon>
        <taxon>Arundineae</taxon>
        <taxon>Arundo</taxon>
    </lineage>
</organism>
<proteinExistence type="predicted"/>
<sequence length="74" mass="8553">MKFNLIFSSDVIHVLVFSTFWLLFSKSKRFFSRIYCGPFAQSIKHTPRKAVLTNIFSSLSCSSQCSCGTWYSRI</sequence>
<reference evidence="2" key="2">
    <citation type="journal article" date="2015" name="Data Brief">
        <title>Shoot transcriptome of the giant reed, Arundo donax.</title>
        <authorList>
            <person name="Barrero R.A."/>
            <person name="Guerrero F.D."/>
            <person name="Moolhuijzen P."/>
            <person name="Goolsby J.A."/>
            <person name="Tidwell J."/>
            <person name="Bellgard S.E."/>
            <person name="Bellgard M.I."/>
        </authorList>
    </citation>
    <scope>NUCLEOTIDE SEQUENCE</scope>
    <source>
        <tissue evidence="2">Shoot tissue taken approximately 20 cm above the soil surface</tissue>
    </source>
</reference>
<feature type="transmembrane region" description="Helical" evidence="1">
    <location>
        <begin position="6"/>
        <end position="24"/>
    </location>
</feature>